<feature type="transmembrane region" description="Helical" evidence="1">
    <location>
        <begin position="483"/>
        <end position="509"/>
    </location>
</feature>
<dbReference type="Proteomes" id="UP001549366">
    <property type="component" value="Unassembled WGS sequence"/>
</dbReference>
<dbReference type="Pfam" id="PF22085">
    <property type="entry name" value="NorB_cytochrome_c-like"/>
    <property type="match status" value="1"/>
</dbReference>
<reference evidence="3 4" key="1">
    <citation type="submission" date="2024-06" db="EMBL/GenBank/DDBJ databases">
        <title>Genomic Encyclopedia of Type Strains, Phase V (KMG-V): Genome sequencing to study the core and pangenomes of soil and plant-associated prokaryotes.</title>
        <authorList>
            <person name="Whitman W."/>
        </authorList>
    </citation>
    <scope>NUCLEOTIDE SEQUENCE [LARGE SCALE GENOMIC DNA]</scope>
    <source>
        <strain evidence="3 4">NE40</strain>
    </source>
</reference>
<feature type="domain" description="Nitric oxide reductase subunit B cytochrome c-like" evidence="2">
    <location>
        <begin position="42"/>
        <end position="222"/>
    </location>
</feature>
<dbReference type="InterPro" id="IPR054309">
    <property type="entry name" value="NorB_cytochrome_c-like"/>
</dbReference>
<dbReference type="RefSeq" id="WP_354007522.1">
    <property type="nucleotide sequence ID" value="NZ_JBEWTA010000001.1"/>
</dbReference>
<feature type="transmembrane region" description="Helical" evidence="1">
    <location>
        <begin position="234"/>
        <end position="255"/>
    </location>
</feature>
<dbReference type="EMBL" id="JBEWTB010000002">
    <property type="protein sequence ID" value="MET4757363.1"/>
    <property type="molecule type" value="Genomic_DNA"/>
</dbReference>
<gene>
    <name evidence="3" type="ORF">V5J35_002555</name>
</gene>
<dbReference type="SUPFAM" id="SSF81442">
    <property type="entry name" value="Cytochrome c oxidase subunit I-like"/>
    <property type="match status" value="1"/>
</dbReference>
<dbReference type="Gene3D" id="1.20.210.10">
    <property type="entry name" value="Cytochrome c oxidase-like, subunit I domain"/>
    <property type="match status" value="1"/>
</dbReference>
<feature type="transmembrane region" description="Helical" evidence="1">
    <location>
        <begin position="416"/>
        <end position="438"/>
    </location>
</feature>
<feature type="transmembrane region" description="Helical" evidence="1">
    <location>
        <begin position="715"/>
        <end position="742"/>
    </location>
</feature>
<feature type="transmembrane region" description="Helical" evidence="1">
    <location>
        <begin position="521"/>
        <end position="539"/>
    </location>
</feature>
<proteinExistence type="predicted"/>
<comment type="caution">
    <text evidence="3">The sequence shown here is derived from an EMBL/GenBank/DDBJ whole genome shotgun (WGS) entry which is preliminary data.</text>
</comment>
<dbReference type="GO" id="GO:0016966">
    <property type="term" value="F:nitric oxide reductase activity"/>
    <property type="evidence" value="ECO:0007669"/>
    <property type="project" value="UniProtKB-EC"/>
</dbReference>
<keyword evidence="1" id="KW-0472">Membrane</keyword>
<dbReference type="PANTHER" id="PTHR10422">
    <property type="entry name" value="CYTOCHROME C OXIDASE SUBUNIT 1"/>
    <property type="match status" value="1"/>
</dbReference>
<feature type="transmembrane region" description="Helical" evidence="1">
    <location>
        <begin position="289"/>
        <end position="312"/>
    </location>
</feature>
<protein>
    <submittedName>
        <fullName evidence="3">Nitric oxide reductase subunit B</fullName>
        <ecNumber evidence="3">1.7.2.5</ecNumber>
    </submittedName>
</protein>
<feature type="transmembrane region" description="Helical" evidence="1">
    <location>
        <begin position="669"/>
        <end position="695"/>
    </location>
</feature>
<feature type="transmembrane region" description="Helical" evidence="1">
    <location>
        <begin position="634"/>
        <end position="657"/>
    </location>
</feature>
<dbReference type="EC" id="1.7.2.5" evidence="3"/>
<sequence>MSKNNKDSNKTAWWILGLMFVASFFVLLMMGQEIYRHAPPIPAQVVDESGAVLFTGEDIRNGQQVWRSIGGHETGSIWGHGSYVAPDWNADWLHREAEMLLDAMALKVHNQPWQQLPAPQQAAIREQAKQAIRTNTFDPEDGSIQLNGQRAEIVRHLSQYYQRLFSDDPAFHALREQYAIRDNPIPTLQHRQWLSAFLFWTTWATSTNRPGKDFTYTSNWPHEPLIDNQPPGSLLFWSVVSIIMLIAGIGALAWYHAATARHTPAPELPDRDPLREIAATPSMLATRKFFWTAVALFLLQVVMGAITAHYAVEGHEFYGINISEIIPYALTRTWHTQLGVFWIATIWLGTGLYFAPLLSGFEPEWQKTGVNCLYVALVIVVAGSMTGEWLGIQQYFNLNDNFWFGHQGMEFVDLGKFWQLLLFSGLLIWLLLVSRAILPALKARKADRHVLWVFFLSAIAIGLFYGAGLFMGQRTHLAIAEYWRWWVVHLWVEAFFEVFATAVIAILFVRLGLVRAKTAGSAVLFATIIFLAGGIIGTLHHLYFGGVPTSVIAWGACFSALEVVPLSLIGFEAYENYRLRKVTGWMKDYQWPVLFFVATAFWNLVGAGVFGFLINPPVSLYYIQGLNTTPLHGHTALFGVYGMLGIGLLTLCMKGLSDNRVWDNRLLKWAFWSFNLGLAAMALTTLLPVGVLQAIASIDHGYWYARSPEFIHQPIIHTLVWLRMIGDIIFSAGVLALALFLIKLALPEKAAVQKSADVLQQP</sequence>
<keyword evidence="3" id="KW-0560">Oxidoreductase</keyword>
<organism evidence="3 4">
    <name type="scientific">Endozoicomonas lisbonensis</name>
    <dbReference type="NCBI Taxonomy" id="3120522"/>
    <lineage>
        <taxon>Bacteria</taxon>
        <taxon>Pseudomonadati</taxon>
        <taxon>Pseudomonadota</taxon>
        <taxon>Gammaproteobacteria</taxon>
        <taxon>Oceanospirillales</taxon>
        <taxon>Endozoicomonadaceae</taxon>
        <taxon>Endozoicomonas</taxon>
    </lineage>
</organism>
<keyword evidence="1" id="KW-0812">Transmembrane</keyword>
<accession>A0ABV2SK95</accession>
<keyword evidence="4" id="KW-1185">Reference proteome</keyword>
<feature type="transmembrane region" description="Helical" evidence="1">
    <location>
        <begin position="551"/>
        <end position="571"/>
    </location>
</feature>
<feature type="transmembrane region" description="Helical" evidence="1">
    <location>
        <begin position="591"/>
        <end position="614"/>
    </location>
</feature>
<keyword evidence="1" id="KW-1133">Transmembrane helix</keyword>
<evidence type="ECO:0000313" key="4">
    <source>
        <dbReference type="Proteomes" id="UP001549366"/>
    </source>
</evidence>
<dbReference type="InterPro" id="IPR000883">
    <property type="entry name" value="Cyt_C_Oxase_1"/>
</dbReference>
<evidence type="ECO:0000313" key="3">
    <source>
        <dbReference type="EMBL" id="MET4757363.1"/>
    </source>
</evidence>
<dbReference type="Pfam" id="PF00115">
    <property type="entry name" value="COX1"/>
    <property type="match status" value="1"/>
</dbReference>
<evidence type="ECO:0000259" key="2">
    <source>
        <dbReference type="Pfam" id="PF22085"/>
    </source>
</evidence>
<feature type="transmembrane region" description="Helical" evidence="1">
    <location>
        <begin position="340"/>
        <end position="361"/>
    </location>
</feature>
<feature type="transmembrane region" description="Helical" evidence="1">
    <location>
        <begin position="373"/>
        <end position="396"/>
    </location>
</feature>
<evidence type="ECO:0000256" key="1">
    <source>
        <dbReference type="SAM" id="Phobius"/>
    </source>
</evidence>
<feature type="transmembrane region" description="Helical" evidence="1">
    <location>
        <begin position="450"/>
        <end position="471"/>
    </location>
</feature>
<dbReference type="PANTHER" id="PTHR10422:SF38">
    <property type="entry name" value="CYTOCHROME B SUBUNIT OF NITRIC OXIDE REDUCTASE"/>
    <property type="match status" value="1"/>
</dbReference>
<dbReference type="InterPro" id="IPR036927">
    <property type="entry name" value="Cyt_c_oxase-like_su1_sf"/>
</dbReference>
<name>A0ABV2SK95_9GAMM</name>
<feature type="transmembrane region" description="Helical" evidence="1">
    <location>
        <begin position="12"/>
        <end position="31"/>
    </location>
</feature>